<reference evidence="1 2" key="1">
    <citation type="submission" date="2016-11" db="EMBL/GenBank/DDBJ databases">
        <authorList>
            <consortium name="Pathogen Informatics"/>
        </authorList>
    </citation>
    <scope>NUCLEOTIDE SEQUENCE [LARGE SCALE GENOMIC DNA]</scope>
    <source>
        <strain evidence="1 2">104</strain>
    </source>
</reference>
<protein>
    <submittedName>
        <fullName evidence="1">Uncharacterized protein</fullName>
    </submittedName>
</protein>
<name>A0AB38CWK4_9MYCO</name>
<dbReference type="EMBL" id="FSHM01000002">
    <property type="protein sequence ID" value="SIA55985.1"/>
    <property type="molecule type" value="Genomic_DNA"/>
</dbReference>
<accession>A0AB38CWK4</accession>
<proteinExistence type="predicted"/>
<sequence length="107" mass="11829">MAHRTHVHRLPGLRTQVGLDLKGLGELVTASEWKRSAIVWAFTEEVGRGKSKCSQLSISEFAALEVIGLQSRNTVAKYRKAWKLAIDNGFATDVKPGDLIDLPITTR</sequence>
<evidence type="ECO:0000313" key="1">
    <source>
        <dbReference type="EMBL" id="SIA55985.1"/>
    </source>
</evidence>
<dbReference type="Proteomes" id="UP000185210">
    <property type="component" value="Unassembled WGS sequence"/>
</dbReference>
<evidence type="ECO:0000313" key="2">
    <source>
        <dbReference type="Proteomes" id="UP000185210"/>
    </source>
</evidence>
<organism evidence="1 2">
    <name type="scientific">Mycobacteroides abscessus subsp. abscessus</name>
    <dbReference type="NCBI Taxonomy" id="1185650"/>
    <lineage>
        <taxon>Bacteria</taxon>
        <taxon>Bacillati</taxon>
        <taxon>Actinomycetota</taxon>
        <taxon>Actinomycetes</taxon>
        <taxon>Mycobacteriales</taxon>
        <taxon>Mycobacteriaceae</taxon>
        <taxon>Mycobacteroides</taxon>
        <taxon>Mycobacteroides abscessus</taxon>
    </lineage>
</organism>
<dbReference type="AlphaFoldDB" id="A0AB38CWK4"/>
<gene>
    <name evidence="1" type="ORF">SAMEA2070301_01452</name>
</gene>
<comment type="caution">
    <text evidence="1">The sequence shown here is derived from an EMBL/GenBank/DDBJ whole genome shotgun (WGS) entry which is preliminary data.</text>
</comment>